<keyword evidence="1" id="KW-0472">Membrane</keyword>
<feature type="transmembrane region" description="Helical" evidence="1">
    <location>
        <begin position="87"/>
        <end position="109"/>
    </location>
</feature>
<evidence type="ECO:0000256" key="1">
    <source>
        <dbReference type="SAM" id="Phobius"/>
    </source>
</evidence>
<reference evidence="3" key="1">
    <citation type="submission" date="2013-11" db="EMBL/GenBank/DDBJ databases">
        <authorList>
            <person name="Hoang H.T."/>
            <person name="Killian M.L."/>
            <person name="Madson D.M."/>
            <person name="Arruda P.H.E."/>
            <person name="Sun D."/>
            <person name="Schwartz K.J."/>
            <person name="Yoon K."/>
        </authorList>
    </citation>
    <scope>NUCLEOTIDE SEQUENCE [LARGE SCALE GENOMIC DNA]</scope>
    <source>
        <strain evidence="3">CDK2</strain>
    </source>
</reference>
<proteinExistence type="predicted"/>
<accession>A0A0P7H7F3</accession>
<feature type="transmembrane region" description="Helical" evidence="1">
    <location>
        <begin position="33"/>
        <end position="53"/>
    </location>
</feature>
<organism evidence="2 3">
    <name type="scientific">Halolamina pelagica</name>
    <dbReference type="NCBI Taxonomy" id="699431"/>
    <lineage>
        <taxon>Archaea</taxon>
        <taxon>Methanobacteriati</taxon>
        <taxon>Methanobacteriota</taxon>
        <taxon>Stenosarchaea group</taxon>
        <taxon>Halobacteria</taxon>
        <taxon>Halobacteriales</taxon>
        <taxon>Haloferacaceae</taxon>
    </lineage>
</organism>
<protein>
    <submittedName>
        <fullName evidence="2">Uncharacterized protein</fullName>
    </submittedName>
</protein>
<evidence type="ECO:0000313" key="3">
    <source>
        <dbReference type="Proteomes" id="UP000050535"/>
    </source>
</evidence>
<name>A0A0P7H7F3_9EURY</name>
<dbReference type="AlphaFoldDB" id="A0A0P7H7F3"/>
<dbReference type="RefSeq" id="WP_239685464.1">
    <property type="nucleotide sequence ID" value="NZ_LGUC01000001.1"/>
</dbReference>
<gene>
    <name evidence="2" type="ORF">SY89_00011</name>
</gene>
<keyword evidence="3" id="KW-1185">Reference proteome</keyword>
<sequence>MSVAAAGGLLHLVVMVWFARRLGVTITGGYEWVLYASSTVGMWLLAAVPLYLLVRHRLVVPATLLTGFIVIDVRSEFAASVEDAHALYFGAWFVFLAIFLIGGLVEYGLRQVDSLRRMVSRRGNRH</sequence>
<evidence type="ECO:0000313" key="2">
    <source>
        <dbReference type="EMBL" id="KPN29298.1"/>
    </source>
</evidence>
<comment type="caution">
    <text evidence="2">The sequence shown here is derived from an EMBL/GenBank/DDBJ whole genome shotgun (WGS) entry which is preliminary data.</text>
</comment>
<dbReference type="STRING" id="699431.SY89_00011"/>
<dbReference type="EMBL" id="LGUC01000001">
    <property type="protein sequence ID" value="KPN29298.1"/>
    <property type="molecule type" value="Genomic_DNA"/>
</dbReference>
<keyword evidence="1" id="KW-0812">Transmembrane</keyword>
<keyword evidence="1" id="KW-1133">Transmembrane helix</keyword>
<dbReference type="Proteomes" id="UP000050535">
    <property type="component" value="Unassembled WGS sequence"/>
</dbReference>